<accession>M7ZH24</accession>
<keyword evidence="2" id="KW-0732">Signal</keyword>
<name>M7ZH24_TRIUA</name>
<reference evidence="3" key="1">
    <citation type="journal article" date="2013" name="Nature">
        <title>Draft genome of the wheat A-genome progenitor Triticum urartu.</title>
        <authorList>
            <person name="Ling H.Q."/>
            <person name="Zhao S."/>
            <person name="Liu D."/>
            <person name="Wang J."/>
            <person name="Sun H."/>
            <person name="Zhang C."/>
            <person name="Fan H."/>
            <person name="Li D."/>
            <person name="Dong L."/>
            <person name="Tao Y."/>
            <person name="Gao C."/>
            <person name="Wu H."/>
            <person name="Li Y."/>
            <person name="Cui Y."/>
            <person name="Guo X."/>
            <person name="Zheng S."/>
            <person name="Wang B."/>
            <person name="Yu K."/>
            <person name="Liang Q."/>
            <person name="Yang W."/>
            <person name="Lou X."/>
            <person name="Chen J."/>
            <person name="Feng M."/>
            <person name="Jian J."/>
            <person name="Zhang X."/>
            <person name="Luo G."/>
            <person name="Jiang Y."/>
            <person name="Liu J."/>
            <person name="Wang Z."/>
            <person name="Sha Y."/>
            <person name="Zhang B."/>
            <person name="Wu H."/>
            <person name="Tang D."/>
            <person name="Shen Q."/>
            <person name="Xue P."/>
            <person name="Zou S."/>
            <person name="Wang X."/>
            <person name="Liu X."/>
            <person name="Wang F."/>
            <person name="Yang Y."/>
            <person name="An X."/>
            <person name="Dong Z."/>
            <person name="Zhang K."/>
            <person name="Zhang X."/>
            <person name="Luo M.C."/>
            <person name="Dvorak J."/>
            <person name="Tong Y."/>
            <person name="Wang J."/>
            <person name="Yang H."/>
            <person name="Li Z."/>
            <person name="Wang D."/>
            <person name="Zhang A."/>
            <person name="Wang J."/>
        </authorList>
    </citation>
    <scope>NUCLEOTIDE SEQUENCE</scope>
</reference>
<dbReference type="EMBL" id="KD081981">
    <property type="protein sequence ID" value="EMS62498.1"/>
    <property type="molecule type" value="Genomic_DNA"/>
</dbReference>
<organism evidence="3">
    <name type="scientific">Triticum urartu</name>
    <name type="common">Red wild einkorn</name>
    <name type="synonym">Crithodium urartu</name>
    <dbReference type="NCBI Taxonomy" id="4572"/>
    <lineage>
        <taxon>Eukaryota</taxon>
        <taxon>Viridiplantae</taxon>
        <taxon>Streptophyta</taxon>
        <taxon>Embryophyta</taxon>
        <taxon>Tracheophyta</taxon>
        <taxon>Spermatophyta</taxon>
        <taxon>Magnoliopsida</taxon>
        <taxon>Liliopsida</taxon>
        <taxon>Poales</taxon>
        <taxon>Poaceae</taxon>
        <taxon>BOP clade</taxon>
        <taxon>Pooideae</taxon>
        <taxon>Triticodae</taxon>
        <taxon>Triticeae</taxon>
        <taxon>Triticinae</taxon>
        <taxon>Triticum</taxon>
    </lineage>
</organism>
<protein>
    <submittedName>
        <fullName evidence="3">Uncharacterized protein</fullName>
    </submittedName>
</protein>
<proteinExistence type="predicted"/>
<dbReference type="AlphaFoldDB" id="M7ZH24"/>
<sequence length="183" mass="18723">MGKKLALASLFFAGGSVDSAATGSLSPPYSPPPSVSAVSSGSTAAYWQWPSCAQARTASLDAFGGRSSVEAEASSSAWARRDCCRTTRVITNPAYCDDDTADSSFVSATGSSSASTAAPEPEPSVEEAGNRGVGLESLGAKPKCPMDLSLTLSGRISSVQNFNEISGISNISVRPISATVRPY</sequence>
<feature type="compositionally biased region" description="Low complexity" evidence="1">
    <location>
        <begin position="107"/>
        <end position="119"/>
    </location>
</feature>
<feature type="chain" id="PRO_5009705739" evidence="2">
    <location>
        <begin position="22"/>
        <end position="183"/>
    </location>
</feature>
<evidence type="ECO:0000313" key="3">
    <source>
        <dbReference type="EMBL" id="EMS62498.1"/>
    </source>
</evidence>
<feature type="signal peptide" evidence="2">
    <location>
        <begin position="1"/>
        <end position="21"/>
    </location>
</feature>
<evidence type="ECO:0000256" key="1">
    <source>
        <dbReference type="SAM" id="MobiDB-lite"/>
    </source>
</evidence>
<feature type="region of interest" description="Disordered" evidence="1">
    <location>
        <begin position="107"/>
        <end position="137"/>
    </location>
</feature>
<evidence type="ECO:0000256" key="2">
    <source>
        <dbReference type="SAM" id="SignalP"/>
    </source>
</evidence>
<gene>
    <name evidence="3" type="ORF">TRIUR3_09713</name>
</gene>
<dbReference type="STRING" id="4572.M7ZH24"/>